<dbReference type="AlphaFoldDB" id="A0A914C3F3"/>
<proteinExistence type="predicted"/>
<accession>A0A914C3F3</accession>
<name>A0A914C3F3_9BILA</name>
<protein>
    <submittedName>
        <fullName evidence="2">Uncharacterized protein</fullName>
    </submittedName>
</protein>
<sequence>MFMLKTQAVFEPNDNMAKIQQRAITEQLCALVNIEPIKDFEIQREKRNQREANKQKLRTIREEKVRYERRSESPELEPKKEEKHEENVKANFKLWRSSNLWTGSTLYKIFGWETESVHQSFVVKS</sequence>
<evidence type="ECO:0000313" key="2">
    <source>
        <dbReference type="WBParaSite" id="ACRNAN_Path_205.g745.t1"/>
    </source>
</evidence>
<reference evidence="2" key="1">
    <citation type="submission" date="2022-11" db="UniProtKB">
        <authorList>
            <consortium name="WormBaseParasite"/>
        </authorList>
    </citation>
    <scope>IDENTIFICATION</scope>
</reference>
<dbReference type="WBParaSite" id="ACRNAN_Path_205.g745.t1">
    <property type="protein sequence ID" value="ACRNAN_Path_205.g745.t1"/>
    <property type="gene ID" value="ACRNAN_Path_205.g745"/>
</dbReference>
<evidence type="ECO:0000313" key="1">
    <source>
        <dbReference type="Proteomes" id="UP000887540"/>
    </source>
</evidence>
<keyword evidence="1" id="KW-1185">Reference proteome</keyword>
<dbReference type="Proteomes" id="UP000887540">
    <property type="component" value="Unplaced"/>
</dbReference>
<organism evidence="1 2">
    <name type="scientific">Acrobeloides nanus</name>
    <dbReference type="NCBI Taxonomy" id="290746"/>
    <lineage>
        <taxon>Eukaryota</taxon>
        <taxon>Metazoa</taxon>
        <taxon>Ecdysozoa</taxon>
        <taxon>Nematoda</taxon>
        <taxon>Chromadorea</taxon>
        <taxon>Rhabditida</taxon>
        <taxon>Tylenchina</taxon>
        <taxon>Cephalobomorpha</taxon>
        <taxon>Cephaloboidea</taxon>
        <taxon>Cephalobidae</taxon>
        <taxon>Acrobeloides</taxon>
    </lineage>
</organism>